<evidence type="ECO:0000313" key="11">
    <source>
        <dbReference type="EMBL" id="SMY12914.1"/>
    </source>
</evidence>
<evidence type="ECO:0000256" key="4">
    <source>
        <dbReference type="ARBA" id="ARBA00022695"/>
    </source>
</evidence>
<dbReference type="GO" id="GO:0003677">
    <property type="term" value="F:DNA binding"/>
    <property type="evidence" value="ECO:0007669"/>
    <property type="project" value="InterPro"/>
</dbReference>
<keyword evidence="7" id="KW-0067">ATP-binding</keyword>
<dbReference type="InterPro" id="IPR052038">
    <property type="entry name" value="Type-VII_TA_antitoxin"/>
</dbReference>
<keyword evidence="5" id="KW-0479">Metal-binding</keyword>
<proteinExistence type="inferred from homology"/>
<dbReference type="InterPro" id="IPR010982">
    <property type="entry name" value="Lambda_DNA-bd_dom_sf"/>
</dbReference>
<dbReference type="PANTHER" id="PTHR33571">
    <property type="entry name" value="SSL8005 PROTEIN"/>
    <property type="match status" value="1"/>
</dbReference>
<dbReference type="SMART" id="SM00530">
    <property type="entry name" value="HTH_XRE"/>
    <property type="match status" value="1"/>
</dbReference>
<dbReference type="PROSITE" id="PS50943">
    <property type="entry name" value="HTH_CROC1"/>
    <property type="match status" value="1"/>
</dbReference>
<dbReference type="GO" id="GO:0005524">
    <property type="term" value="F:ATP binding"/>
    <property type="evidence" value="ECO:0007669"/>
    <property type="project" value="UniProtKB-KW"/>
</dbReference>
<gene>
    <name evidence="11" type="ORF">BJEO58_02522</name>
</gene>
<keyword evidence="4" id="KW-0548">Nucleotidyltransferase</keyword>
<dbReference type="CDD" id="cd00093">
    <property type="entry name" value="HTH_XRE"/>
    <property type="match status" value="1"/>
</dbReference>
<evidence type="ECO:0000256" key="3">
    <source>
        <dbReference type="ARBA" id="ARBA00022679"/>
    </source>
</evidence>
<keyword evidence="2" id="KW-1277">Toxin-antitoxin system</keyword>
<evidence type="ECO:0000256" key="6">
    <source>
        <dbReference type="ARBA" id="ARBA00022741"/>
    </source>
</evidence>
<keyword evidence="3" id="KW-0808">Transferase</keyword>
<keyword evidence="6" id="KW-0547">Nucleotide-binding</keyword>
<dbReference type="EMBL" id="FXZM01000013">
    <property type="protein sequence ID" value="SMY12914.1"/>
    <property type="molecule type" value="Genomic_DNA"/>
</dbReference>
<dbReference type="Proteomes" id="UP000234462">
    <property type="component" value="Unassembled WGS sequence"/>
</dbReference>
<evidence type="ECO:0000256" key="9">
    <source>
        <dbReference type="ARBA" id="ARBA00038276"/>
    </source>
</evidence>
<accession>A0A2H1L7M8</accession>
<evidence type="ECO:0000256" key="2">
    <source>
        <dbReference type="ARBA" id="ARBA00022649"/>
    </source>
</evidence>
<dbReference type="Gene3D" id="3.30.460.10">
    <property type="entry name" value="Beta Polymerase, domain 2"/>
    <property type="match status" value="1"/>
</dbReference>
<evidence type="ECO:0000313" key="12">
    <source>
        <dbReference type="Proteomes" id="UP000234462"/>
    </source>
</evidence>
<evidence type="ECO:0000256" key="5">
    <source>
        <dbReference type="ARBA" id="ARBA00022723"/>
    </source>
</evidence>
<evidence type="ECO:0000256" key="1">
    <source>
        <dbReference type="ARBA" id="ARBA00001946"/>
    </source>
</evidence>
<keyword evidence="12" id="KW-1185">Reference proteome</keyword>
<dbReference type="InterPro" id="IPR043519">
    <property type="entry name" value="NT_sf"/>
</dbReference>
<comment type="similarity">
    <text evidence="9">Belongs to the MntA antitoxin family.</text>
</comment>
<dbReference type="CDD" id="cd05403">
    <property type="entry name" value="NT_KNTase_like"/>
    <property type="match status" value="1"/>
</dbReference>
<dbReference type="Gene3D" id="1.10.260.40">
    <property type="entry name" value="lambda repressor-like DNA-binding domains"/>
    <property type="match status" value="1"/>
</dbReference>
<evidence type="ECO:0000256" key="7">
    <source>
        <dbReference type="ARBA" id="ARBA00022840"/>
    </source>
</evidence>
<dbReference type="InterPro" id="IPR002934">
    <property type="entry name" value="Polymerase_NTP_transf_dom"/>
</dbReference>
<dbReference type="Pfam" id="PF01909">
    <property type="entry name" value="NTP_transf_2"/>
    <property type="match status" value="1"/>
</dbReference>
<dbReference type="InterPro" id="IPR001387">
    <property type="entry name" value="Cro/C1-type_HTH"/>
</dbReference>
<keyword evidence="8" id="KW-0460">Magnesium</keyword>
<dbReference type="SUPFAM" id="SSF81301">
    <property type="entry name" value="Nucleotidyltransferase"/>
    <property type="match status" value="1"/>
</dbReference>
<feature type="domain" description="HTH cro/C1-type" evidence="10">
    <location>
        <begin position="16"/>
        <end position="70"/>
    </location>
</feature>
<dbReference type="Pfam" id="PF01381">
    <property type="entry name" value="HTH_3"/>
    <property type="match status" value="1"/>
</dbReference>
<name>A0A2H1L7M8_9MICO</name>
<reference evidence="12" key="1">
    <citation type="submission" date="2017-03" db="EMBL/GenBank/DDBJ databases">
        <authorList>
            <person name="Monnet C."/>
        </authorList>
    </citation>
    <scope>NUCLEOTIDE SEQUENCE [LARGE SCALE GENOMIC DNA]</scope>
    <source>
        <strain evidence="12">SJ5-8</strain>
    </source>
</reference>
<organism evidence="11 12">
    <name type="scientific">Brevibacterium jeotgali</name>
    <dbReference type="NCBI Taxonomy" id="1262550"/>
    <lineage>
        <taxon>Bacteria</taxon>
        <taxon>Bacillati</taxon>
        <taxon>Actinomycetota</taxon>
        <taxon>Actinomycetes</taxon>
        <taxon>Micrococcales</taxon>
        <taxon>Brevibacteriaceae</taxon>
        <taxon>Brevibacterium</taxon>
    </lineage>
</organism>
<sequence length="159" mass="17333">MARMARFQTDEPGELIRSARLDAGLTQAALALRAGLRQPSLAQMETGARNVSSDMLERVLKAADYRPSLALERSFASIRNLASGMGLRNVRVFGSVARGEDGFESDIDLLVTPDDGIDLFDLSLFGEEVRRITGFHADVIVDNGPFPPGWDVLQEAVQV</sequence>
<dbReference type="GO" id="GO:0016779">
    <property type="term" value="F:nucleotidyltransferase activity"/>
    <property type="evidence" value="ECO:0007669"/>
    <property type="project" value="UniProtKB-KW"/>
</dbReference>
<dbReference type="AlphaFoldDB" id="A0A2H1L7M8"/>
<dbReference type="PANTHER" id="PTHR33571:SF12">
    <property type="entry name" value="BSL3053 PROTEIN"/>
    <property type="match status" value="1"/>
</dbReference>
<dbReference type="GO" id="GO:0046872">
    <property type="term" value="F:metal ion binding"/>
    <property type="evidence" value="ECO:0007669"/>
    <property type="project" value="UniProtKB-KW"/>
</dbReference>
<evidence type="ECO:0000256" key="8">
    <source>
        <dbReference type="ARBA" id="ARBA00022842"/>
    </source>
</evidence>
<evidence type="ECO:0000259" key="10">
    <source>
        <dbReference type="PROSITE" id="PS50943"/>
    </source>
</evidence>
<dbReference type="SUPFAM" id="SSF47413">
    <property type="entry name" value="lambda repressor-like DNA-binding domains"/>
    <property type="match status" value="1"/>
</dbReference>
<comment type="cofactor">
    <cofactor evidence="1">
        <name>Mg(2+)</name>
        <dbReference type="ChEBI" id="CHEBI:18420"/>
    </cofactor>
</comment>
<protein>
    <recommendedName>
        <fullName evidence="10">HTH cro/C1-type domain-containing protein</fullName>
    </recommendedName>
</protein>